<evidence type="ECO:0000256" key="6">
    <source>
        <dbReference type="ARBA" id="ARBA00022989"/>
    </source>
</evidence>
<gene>
    <name evidence="10" type="ORF">WG926_07155</name>
</gene>
<evidence type="ECO:0000313" key="10">
    <source>
        <dbReference type="EMBL" id="MEN2988076.1"/>
    </source>
</evidence>
<comment type="caution">
    <text evidence="10">The sequence shown here is derived from an EMBL/GenBank/DDBJ whole genome shotgun (WGS) entry which is preliminary data.</text>
</comment>
<dbReference type="InterPro" id="IPR047817">
    <property type="entry name" value="ABC2_TM_bact-type"/>
</dbReference>
<feature type="transmembrane region" description="Helical" evidence="8">
    <location>
        <begin position="21"/>
        <end position="39"/>
    </location>
</feature>
<keyword evidence="3" id="KW-0813">Transport</keyword>
<dbReference type="PANTHER" id="PTHR30294:SF47">
    <property type="entry name" value="INNER MEMBRANE TRANSPORT PERMEASE YHHJ"/>
    <property type="match status" value="1"/>
</dbReference>
<keyword evidence="4" id="KW-1003">Cell membrane</keyword>
<evidence type="ECO:0000256" key="1">
    <source>
        <dbReference type="ARBA" id="ARBA00004651"/>
    </source>
</evidence>
<keyword evidence="6 8" id="KW-1133">Transmembrane helix</keyword>
<protein>
    <submittedName>
        <fullName evidence="10">ABC transporter permease</fullName>
    </submittedName>
</protein>
<dbReference type="Gene3D" id="3.40.1710.10">
    <property type="entry name" value="abc type-2 transporter like domain"/>
    <property type="match status" value="1"/>
</dbReference>
<keyword evidence="7 8" id="KW-0472">Membrane</keyword>
<keyword evidence="5 8" id="KW-0812">Transmembrane</keyword>
<dbReference type="EMBL" id="JBBKTW010000002">
    <property type="protein sequence ID" value="MEN2988076.1"/>
    <property type="molecule type" value="Genomic_DNA"/>
</dbReference>
<dbReference type="PROSITE" id="PS51012">
    <property type="entry name" value="ABC_TM2"/>
    <property type="match status" value="1"/>
</dbReference>
<reference evidence="10 11" key="1">
    <citation type="submission" date="2024-03" db="EMBL/GenBank/DDBJ databases">
        <title>High-quality draft genome sequencing of Tistrella sp. BH-R2-4.</title>
        <authorList>
            <person name="Dong C."/>
        </authorList>
    </citation>
    <scope>NUCLEOTIDE SEQUENCE [LARGE SCALE GENOMIC DNA]</scope>
    <source>
        <strain evidence="10 11">BH-R2-4</strain>
    </source>
</reference>
<sequence length="375" mass="39420">MRAANVARLGLKELRSLAADPVLVLLILYTFTYAIYAVATGANFEVSNAAVAVVDDDRSALSFRLRDAVLPPQFAHVVEMTAAQADAALDAGDTVFVLHVPAGFEADLLRGRPASLLLDVDATAMTQAGNGAAYLQSIIARELAVAAGRDDGISAGGQAVDMVVRARFNPNLSSVWFNAVMQVINNVTMLSVILAGAALIREREHGTIEHLLVMPVTPAEIMAAKIGANGLVIVVASLLSLLVMVQGVLGVPVRGSLLLYAGGAVLYQLSVTALGILLATIARSMPQFGLLVIPVIVTMNLLSGSSTPLESMPDWLQWLMQASPATHFVAFSQAVLYRGAGLAIVWPMLAALALIGAVIFAVALARFRRTVVEMG</sequence>
<feature type="transmembrane region" description="Helical" evidence="8">
    <location>
        <begin position="344"/>
        <end position="365"/>
    </location>
</feature>
<name>A0ABU9YH04_9PROT</name>
<feature type="transmembrane region" description="Helical" evidence="8">
    <location>
        <begin position="288"/>
        <end position="309"/>
    </location>
</feature>
<evidence type="ECO:0000256" key="7">
    <source>
        <dbReference type="ARBA" id="ARBA00023136"/>
    </source>
</evidence>
<feature type="transmembrane region" description="Helical" evidence="8">
    <location>
        <begin position="221"/>
        <end position="245"/>
    </location>
</feature>
<evidence type="ECO:0000256" key="3">
    <source>
        <dbReference type="ARBA" id="ARBA00022448"/>
    </source>
</evidence>
<evidence type="ECO:0000259" key="9">
    <source>
        <dbReference type="PROSITE" id="PS51012"/>
    </source>
</evidence>
<evidence type="ECO:0000313" key="11">
    <source>
        <dbReference type="Proteomes" id="UP001413721"/>
    </source>
</evidence>
<feature type="domain" description="ABC transmembrane type-2" evidence="9">
    <location>
        <begin position="132"/>
        <end position="370"/>
    </location>
</feature>
<dbReference type="InterPro" id="IPR013525">
    <property type="entry name" value="ABC2_TM"/>
</dbReference>
<feature type="transmembrane region" description="Helical" evidence="8">
    <location>
        <begin position="257"/>
        <end position="281"/>
    </location>
</feature>
<dbReference type="Proteomes" id="UP001413721">
    <property type="component" value="Unassembled WGS sequence"/>
</dbReference>
<dbReference type="RefSeq" id="WP_345932787.1">
    <property type="nucleotide sequence ID" value="NZ_JBBKTV010000003.1"/>
</dbReference>
<feature type="transmembrane region" description="Helical" evidence="8">
    <location>
        <begin position="175"/>
        <end position="200"/>
    </location>
</feature>
<evidence type="ECO:0000256" key="2">
    <source>
        <dbReference type="ARBA" id="ARBA00007783"/>
    </source>
</evidence>
<comment type="subcellular location">
    <subcellularLocation>
        <location evidence="1">Cell membrane</location>
        <topology evidence="1">Multi-pass membrane protein</topology>
    </subcellularLocation>
</comment>
<evidence type="ECO:0000256" key="4">
    <source>
        <dbReference type="ARBA" id="ARBA00022475"/>
    </source>
</evidence>
<dbReference type="InterPro" id="IPR051449">
    <property type="entry name" value="ABC-2_transporter_component"/>
</dbReference>
<evidence type="ECO:0000256" key="5">
    <source>
        <dbReference type="ARBA" id="ARBA00022692"/>
    </source>
</evidence>
<evidence type="ECO:0000256" key="8">
    <source>
        <dbReference type="SAM" id="Phobius"/>
    </source>
</evidence>
<organism evidence="10 11">
    <name type="scientific">Tistrella arctica</name>
    <dbReference type="NCBI Taxonomy" id="3133430"/>
    <lineage>
        <taxon>Bacteria</taxon>
        <taxon>Pseudomonadati</taxon>
        <taxon>Pseudomonadota</taxon>
        <taxon>Alphaproteobacteria</taxon>
        <taxon>Geminicoccales</taxon>
        <taxon>Geminicoccaceae</taxon>
        <taxon>Tistrella</taxon>
    </lineage>
</organism>
<dbReference type="PANTHER" id="PTHR30294">
    <property type="entry name" value="MEMBRANE COMPONENT OF ABC TRANSPORTER YHHJ-RELATED"/>
    <property type="match status" value="1"/>
</dbReference>
<proteinExistence type="inferred from homology"/>
<accession>A0ABU9YH04</accession>
<dbReference type="Pfam" id="PF12698">
    <property type="entry name" value="ABC2_membrane_3"/>
    <property type="match status" value="1"/>
</dbReference>
<comment type="similarity">
    <text evidence="2">Belongs to the ABC-2 integral membrane protein family.</text>
</comment>
<keyword evidence="11" id="KW-1185">Reference proteome</keyword>